<dbReference type="Gene3D" id="3.40.30.10">
    <property type="entry name" value="Glutaredoxin"/>
    <property type="match status" value="1"/>
</dbReference>
<protein>
    <submittedName>
        <fullName evidence="1">Protein-disulfide isomerase</fullName>
    </submittedName>
</protein>
<proteinExistence type="predicted"/>
<comment type="caution">
    <text evidence="1">The sequence shown here is derived from an EMBL/GenBank/DDBJ whole genome shotgun (WGS) entry which is preliminary data.</text>
</comment>
<keyword evidence="2" id="KW-1185">Reference proteome</keyword>
<sequence>MDAARQLPGLVVQWHAGGMLAGPHARRITADWRDHVLPHDQRIAQLTGQPFGSAYTDVLLNQVGTPLDSGPPITALLAVQAMDQASDQPQVHALDLLHRIQHAHYVEGRTISDADTLQQIAAEAGLDPQQFAAAYVMQLGDRTIDHILDSRQWLQRAGGQGFPTWVLEWQTAPDAPVQLQRVDTASFLGQPAVWRDALAQWLLSLPVD</sequence>
<dbReference type="AlphaFoldDB" id="A0A2A7UVQ7"/>
<accession>A0A2A7UVQ7</accession>
<dbReference type="InterPro" id="IPR036249">
    <property type="entry name" value="Thioredoxin-like_sf"/>
</dbReference>
<keyword evidence="1" id="KW-0413">Isomerase</keyword>
<dbReference type="STRING" id="1219032.GCA_001515545_01171"/>
<dbReference type="CDD" id="cd03025">
    <property type="entry name" value="DsbA_FrnE_like"/>
    <property type="match status" value="1"/>
</dbReference>
<evidence type="ECO:0000313" key="1">
    <source>
        <dbReference type="EMBL" id="PEH89327.1"/>
    </source>
</evidence>
<dbReference type="EMBL" id="PDEA01000001">
    <property type="protein sequence ID" value="PEH89327.1"/>
    <property type="molecule type" value="Genomic_DNA"/>
</dbReference>
<gene>
    <name evidence="1" type="ORF">CRM82_12605</name>
</gene>
<organism evidence="1 2">
    <name type="scientific">Comamonas terrigena</name>
    <dbReference type="NCBI Taxonomy" id="32013"/>
    <lineage>
        <taxon>Bacteria</taxon>
        <taxon>Pseudomonadati</taxon>
        <taxon>Pseudomonadota</taxon>
        <taxon>Betaproteobacteria</taxon>
        <taxon>Burkholderiales</taxon>
        <taxon>Comamonadaceae</taxon>
        <taxon>Comamonas</taxon>
    </lineage>
</organism>
<dbReference type="GO" id="GO:0016853">
    <property type="term" value="F:isomerase activity"/>
    <property type="evidence" value="ECO:0007669"/>
    <property type="project" value="UniProtKB-KW"/>
</dbReference>
<dbReference type="Proteomes" id="UP000220246">
    <property type="component" value="Unassembled WGS sequence"/>
</dbReference>
<name>A0A2A7UVQ7_COMTR</name>
<evidence type="ECO:0000313" key="2">
    <source>
        <dbReference type="Proteomes" id="UP000220246"/>
    </source>
</evidence>
<dbReference type="SUPFAM" id="SSF52833">
    <property type="entry name" value="Thioredoxin-like"/>
    <property type="match status" value="1"/>
</dbReference>
<reference evidence="2" key="1">
    <citation type="submission" date="2017-09" db="EMBL/GenBank/DDBJ databases">
        <title>FDA dAtabase for Regulatory Grade micrObial Sequences (FDA-ARGOS): Supporting development and validation of Infectious Disease Dx tests.</title>
        <authorList>
            <person name="Minogue T."/>
            <person name="Wolcott M."/>
            <person name="Wasieloski L."/>
            <person name="Aguilar W."/>
            <person name="Moore D."/>
            <person name="Tallon L."/>
            <person name="Sadzewicz L."/>
            <person name="Ott S."/>
            <person name="Zhao X."/>
            <person name="Nagaraj S."/>
            <person name="Vavikolanu K."/>
            <person name="Aluvathingal J."/>
            <person name="Nadendla S."/>
            <person name="Sichtig H."/>
        </authorList>
    </citation>
    <scope>NUCLEOTIDE SEQUENCE [LARGE SCALE GENOMIC DNA]</scope>
    <source>
        <strain evidence="2">FDAARGOS_394</strain>
    </source>
</reference>